<dbReference type="SUPFAM" id="SSF53474">
    <property type="entry name" value="alpha/beta-Hydrolases"/>
    <property type="match status" value="1"/>
</dbReference>
<evidence type="ECO:0000313" key="3">
    <source>
        <dbReference type="EMBL" id="GAX11229.1"/>
    </source>
</evidence>
<dbReference type="Gene3D" id="3.40.50.1820">
    <property type="entry name" value="alpha/beta hydrolase"/>
    <property type="match status" value="1"/>
</dbReference>
<comment type="caution">
    <text evidence="3">The sequence shown here is derived from an EMBL/GenBank/DDBJ whole genome shotgun (WGS) entry which is preliminary data.</text>
</comment>
<name>A0A1Z5JB95_FISSO</name>
<keyword evidence="4" id="KW-1185">Reference proteome</keyword>
<dbReference type="PANTHER" id="PTHR48081:SF19">
    <property type="entry name" value="AB HYDROLASE SUPERFAMILY PROTEIN C4A8.06C"/>
    <property type="match status" value="1"/>
</dbReference>
<dbReference type="GO" id="GO:0016787">
    <property type="term" value="F:hydrolase activity"/>
    <property type="evidence" value="ECO:0007669"/>
    <property type="project" value="UniProtKB-KW"/>
</dbReference>
<dbReference type="InterPro" id="IPR050300">
    <property type="entry name" value="GDXG_lipolytic_enzyme"/>
</dbReference>
<keyword evidence="1" id="KW-0378">Hydrolase</keyword>
<reference evidence="3 4" key="1">
    <citation type="journal article" date="2015" name="Plant Cell">
        <title>Oil accumulation by the oleaginous diatom Fistulifera solaris as revealed by the genome and transcriptome.</title>
        <authorList>
            <person name="Tanaka T."/>
            <person name="Maeda Y."/>
            <person name="Veluchamy A."/>
            <person name="Tanaka M."/>
            <person name="Abida H."/>
            <person name="Marechal E."/>
            <person name="Bowler C."/>
            <person name="Muto M."/>
            <person name="Sunaga Y."/>
            <person name="Tanaka M."/>
            <person name="Yoshino T."/>
            <person name="Taniguchi T."/>
            <person name="Fukuda Y."/>
            <person name="Nemoto M."/>
            <person name="Matsumoto M."/>
            <person name="Wong P.S."/>
            <person name="Aburatani S."/>
            <person name="Fujibuchi W."/>
        </authorList>
    </citation>
    <scope>NUCLEOTIDE SEQUENCE [LARGE SCALE GENOMIC DNA]</scope>
    <source>
        <strain evidence="3 4">JPCC DA0580</strain>
    </source>
</reference>
<dbReference type="InParanoid" id="A0A1Z5JB95"/>
<dbReference type="Pfam" id="PF07859">
    <property type="entry name" value="Abhydrolase_3"/>
    <property type="match status" value="1"/>
</dbReference>
<accession>A0A1Z5JB95</accession>
<sequence length="444" mass="50444">MPPEERVEARSCEFTGTTTNATFHCCTSTLPYPKRPLEDINRGLNLNLGQSIISPNSKTLLWVIQFLDRLLVRWWEPYFQRLWKSIPLHLRKKLTFAAWNVYFPLHKRLLGRTTGIHPDASLEYHAMTTLAWWGRMIPVTIERMRFSLSQLSVWSNHPVLSRVEVIDEPIACPIPPDQHWHVKGLYVHVADEPTEYTLLWIYGGAFLAGDMEGNLGPAERVGRETGMDVFLVHHRLVPEVQMKDMLWDVALGYHWLTLQRKSTKVLVLGISSGAGLATRLCQSVAEAMHGRSTLPDYLSSILQDTPLPAGAVLLGPFADYTTPRGSLITNATHDLIVNPRVLESGLPYLETHMGGSRRDHSPIYRSFAGCPPLCVVTSEHEAVYDHAIDLVNAARSYGVPVTLGVWKYMCHVFTFLSSFVPEGEESMQFFIQWLKEQQQRKQLY</sequence>
<dbReference type="OrthoDB" id="408631at2759"/>
<dbReference type="PANTHER" id="PTHR48081">
    <property type="entry name" value="AB HYDROLASE SUPERFAMILY PROTEIN C4A8.06C"/>
    <property type="match status" value="1"/>
</dbReference>
<evidence type="ECO:0000313" key="4">
    <source>
        <dbReference type="Proteomes" id="UP000198406"/>
    </source>
</evidence>
<feature type="domain" description="Alpha/beta hydrolase fold-3" evidence="2">
    <location>
        <begin position="198"/>
        <end position="414"/>
    </location>
</feature>
<dbReference type="EMBL" id="BDSP01000038">
    <property type="protein sequence ID" value="GAX11229.1"/>
    <property type="molecule type" value="Genomic_DNA"/>
</dbReference>
<protein>
    <recommendedName>
        <fullName evidence="2">Alpha/beta hydrolase fold-3 domain-containing protein</fullName>
    </recommendedName>
</protein>
<dbReference type="InterPro" id="IPR013094">
    <property type="entry name" value="AB_hydrolase_3"/>
</dbReference>
<dbReference type="InterPro" id="IPR029058">
    <property type="entry name" value="AB_hydrolase_fold"/>
</dbReference>
<dbReference type="Proteomes" id="UP000198406">
    <property type="component" value="Unassembled WGS sequence"/>
</dbReference>
<dbReference type="AlphaFoldDB" id="A0A1Z5JB95"/>
<evidence type="ECO:0000259" key="2">
    <source>
        <dbReference type="Pfam" id="PF07859"/>
    </source>
</evidence>
<gene>
    <name evidence="3" type="ORF">FisN_34Hh052</name>
</gene>
<evidence type="ECO:0000256" key="1">
    <source>
        <dbReference type="ARBA" id="ARBA00022801"/>
    </source>
</evidence>
<proteinExistence type="predicted"/>
<organism evidence="3 4">
    <name type="scientific">Fistulifera solaris</name>
    <name type="common">Oleaginous diatom</name>
    <dbReference type="NCBI Taxonomy" id="1519565"/>
    <lineage>
        <taxon>Eukaryota</taxon>
        <taxon>Sar</taxon>
        <taxon>Stramenopiles</taxon>
        <taxon>Ochrophyta</taxon>
        <taxon>Bacillariophyta</taxon>
        <taxon>Bacillariophyceae</taxon>
        <taxon>Bacillariophycidae</taxon>
        <taxon>Naviculales</taxon>
        <taxon>Naviculaceae</taxon>
        <taxon>Fistulifera</taxon>
    </lineage>
</organism>